<proteinExistence type="predicted"/>
<feature type="chain" id="PRO_5031377580" description="DUF4124 domain-containing protein" evidence="2">
    <location>
        <begin position="22"/>
        <end position="141"/>
    </location>
</feature>
<dbReference type="AlphaFoldDB" id="A0A7U6GKG2"/>
<organism evidence="4 5">
    <name type="scientific">Thiolapillus brandeum</name>
    <dbReference type="NCBI Taxonomy" id="1076588"/>
    <lineage>
        <taxon>Bacteria</taxon>
        <taxon>Pseudomonadati</taxon>
        <taxon>Pseudomonadota</taxon>
        <taxon>Gammaproteobacteria</taxon>
        <taxon>Chromatiales</taxon>
        <taxon>Sedimenticolaceae</taxon>
        <taxon>Thiolapillus</taxon>
    </lineage>
</organism>
<feature type="region of interest" description="Disordered" evidence="1">
    <location>
        <begin position="36"/>
        <end position="81"/>
    </location>
</feature>
<protein>
    <recommendedName>
        <fullName evidence="3">DUF4124 domain-containing protein</fullName>
    </recommendedName>
</protein>
<dbReference type="KEGG" id="tbn:TBH_C2342"/>
<accession>A0A7U6GKG2</accession>
<dbReference type="Proteomes" id="UP000031631">
    <property type="component" value="Chromosome"/>
</dbReference>
<evidence type="ECO:0000256" key="2">
    <source>
        <dbReference type="SAM" id="SignalP"/>
    </source>
</evidence>
<sequence length="141" mass="15415">MKRTIAIGLIGSVLMSGVALAGVYRWVDENGKVVYSQTPPPESVKSEKIEVNAPPPATRSPQEIQEKEAASVDTGNEGNPALDAELRRKYCEKGRKNLEVLQNAKPGMGFVTEDKKLIRLDADEIAVKIKESESVIKAYCD</sequence>
<keyword evidence="2" id="KW-0732">Signal</keyword>
<evidence type="ECO:0000256" key="1">
    <source>
        <dbReference type="SAM" id="MobiDB-lite"/>
    </source>
</evidence>
<gene>
    <name evidence="4" type="ORF">TBH_C2342</name>
</gene>
<dbReference type="InterPro" id="IPR025392">
    <property type="entry name" value="DUF4124"/>
</dbReference>
<feature type="domain" description="DUF4124" evidence="3">
    <location>
        <begin position="13"/>
        <end position="62"/>
    </location>
</feature>
<reference evidence="4 5" key="1">
    <citation type="journal article" date="2014" name="PLoS ONE">
        <title>Physiological and genomic features of a novel sulfur-oxidizing gammaproteobacterium belonging to a previously uncultivated symbiotic lineage isolated from a hydrothermal vent.</title>
        <authorList>
            <person name="Nunoura T."/>
            <person name="Takaki Y."/>
            <person name="Kazama H."/>
            <person name="Kakuta J."/>
            <person name="Shimamura S."/>
            <person name="Makita H."/>
            <person name="Hirai M."/>
            <person name="Miyazaki M."/>
            <person name="Takai K."/>
        </authorList>
    </citation>
    <scope>NUCLEOTIDE SEQUENCE [LARGE SCALE GENOMIC DNA]</scope>
    <source>
        <strain evidence="4 5">Hiromi1</strain>
    </source>
</reference>
<evidence type="ECO:0000313" key="4">
    <source>
        <dbReference type="EMBL" id="BAO45252.1"/>
    </source>
</evidence>
<feature type="signal peptide" evidence="2">
    <location>
        <begin position="1"/>
        <end position="21"/>
    </location>
</feature>
<evidence type="ECO:0000259" key="3">
    <source>
        <dbReference type="Pfam" id="PF13511"/>
    </source>
</evidence>
<dbReference type="Pfam" id="PF13511">
    <property type="entry name" value="DUF4124"/>
    <property type="match status" value="1"/>
</dbReference>
<evidence type="ECO:0000313" key="5">
    <source>
        <dbReference type="Proteomes" id="UP000031631"/>
    </source>
</evidence>
<keyword evidence="5" id="KW-1185">Reference proteome</keyword>
<name>A0A7U6GKG2_9GAMM</name>
<dbReference type="EMBL" id="AP012273">
    <property type="protein sequence ID" value="BAO45252.1"/>
    <property type="molecule type" value="Genomic_DNA"/>
</dbReference>